<organism evidence="2 3">
    <name type="scientific">Amanita muscaria (strain Koide BX008)</name>
    <dbReference type="NCBI Taxonomy" id="946122"/>
    <lineage>
        <taxon>Eukaryota</taxon>
        <taxon>Fungi</taxon>
        <taxon>Dikarya</taxon>
        <taxon>Basidiomycota</taxon>
        <taxon>Agaricomycotina</taxon>
        <taxon>Agaricomycetes</taxon>
        <taxon>Agaricomycetidae</taxon>
        <taxon>Agaricales</taxon>
        <taxon>Pluteineae</taxon>
        <taxon>Amanitaceae</taxon>
        <taxon>Amanita</taxon>
    </lineage>
</organism>
<proteinExistence type="predicted"/>
<feature type="region of interest" description="Disordered" evidence="1">
    <location>
        <begin position="532"/>
        <end position="555"/>
    </location>
</feature>
<dbReference type="AlphaFoldDB" id="A0A0C2WGW0"/>
<dbReference type="EMBL" id="KN818294">
    <property type="protein sequence ID" value="KIL60707.1"/>
    <property type="molecule type" value="Genomic_DNA"/>
</dbReference>
<dbReference type="HOGENOM" id="CLU_014664_0_0_1"/>
<feature type="region of interest" description="Disordered" evidence="1">
    <location>
        <begin position="148"/>
        <end position="167"/>
    </location>
</feature>
<evidence type="ECO:0000256" key="1">
    <source>
        <dbReference type="SAM" id="MobiDB-lite"/>
    </source>
</evidence>
<dbReference type="Proteomes" id="UP000054549">
    <property type="component" value="Unassembled WGS sequence"/>
</dbReference>
<evidence type="ECO:0008006" key="4">
    <source>
        <dbReference type="Google" id="ProtNLM"/>
    </source>
</evidence>
<sequence length="826" mass="93421">MSVLPATLLEFTLLRAATRLRFLSVARCCGQRLHTQTLVATSLSKPPPLQKFTDQDIKLPQIHHENAGLLSELEKRVQALQEAAEREKPDHEPPSFSEGELLAFYEDLLDVSSIQHEGHRRPEHFTVTKDAAEQDLATISAIEQRLLGSFPPTDEEPPHLQESDVVSAEDVSQPYQRLLARLQDIITRLEAVQDNVTSPDQITSGTQFAPLRQFFPVSVITANECEALVRVSLRAQDNSAAEKALDIMKRAGMPIPVHSVTDTLRSYANAGKVANFEQAMAKYLSDTPSDEQRHLHFKAHLNATATDSIPSSALQVLHNYELQSHPAPIQTYTLAITSLFSRHSSLARAQAWDLFSHMRYVAHAHPDALLYTLMIRACASPISSARTSEPERALDLWTEMTVNHQLTPTAGAYNAVILACAKSGLRRYVNEAFRLAKEMLDSHRDAKGKTAFRPTRKTFCALLEGAKRIGDLARARWILAEMIRGVDLQGHAESDTTVNEEVMMHVFHAYAAYKPPFVRSIAPVSKDDVKAEAESSTVESSPPVPEISDPAFTHIPPQSRQEVTYEASVLFHRILVDTGRSERHTEQSLPMERKFQHVALTTRLLNSYISVFYRHSTLETSRDMFWKLYDDLGIERSALTYVEALERCARAKNGRERQLALQFIEQLWTKWETMESSKRDINNRPLSARLIERAHVALIRTLSLTGDLDKAMTCLREFANKYPPQHLVHQPTPPMPDFRSTRTSLVGARPLVRLTSNADVPDDNVPPFLTFADIEVLHHRLVASERQSAWEQIGYIKWLCKAYEWALRVRRHEAQKERTKPNEIPR</sequence>
<gene>
    <name evidence="2" type="ORF">M378DRAFT_199747</name>
</gene>
<dbReference type="InterPro" id="IPR011990">
    <property type="entry name" value="TPR-like_helical_dom_sf"/>
</dbReference>
<keyword evidence="3" id="KW-1185">Reference proteome</keyword>
<evidence type="ECO:0000313" key="2">
    <source>
        <dbReference type="EMBL" id="KIL60707.1"/>
    </source>
</evidence>
<protein>
    <recommendedName>
        <fullName evidence="4">Pentatricopeptide repeat protein</fullName>
    </recommendedName>
</protein>
<dbReference type="STRING" id="946122.A0A0C2WGW0"/>
<dbReference type="PANTHER" id="PTHR47938:SF35">
    <property type="entry name" value="PENTATRICOPEPTIDE REPEAT-CONTAINING PROTEIN 4, MITOCHONDRIAL-RELATED"/>
    <property type="match status" value="1"/>
</dbReference>
<reference evidence="2 3" key="1">
    <citation type="submission" date="2014-04" db="EMBL/GenBank/DDBJ databases">
        <title>Evolutionary Origins and Diversification of the Mycorrhizal Mutualists.</title>
        <authorList>
            <consortium name="DOE Joint Genome Institute"/>
            <consortium name="Mycorrhizal Genomics Consortium"/>
            <person name="Kohler A."/>
            <person name="Kuo A."/>
            <person name="Nagy L.G."/>
            <person name="Floudas D."/>
            <person name="Copeland A."/>
            <person name="Barry K.W."/>
            <person name="Cichocki N."/>
            <person name="Veneault-Fourrey C."/>
            <person name="LaButti K."/>
            <person name="Lindquist E.A."/>
            <person name="Lipzen A."/>
            <person name="Lundell T."/>
            <person name="Morin E."/>
            <person name="Murat C."/>
            <person name="Riley R."/>
            <person name="Ohm R."/>
            <person name="Sun H."/>
            <person name="Tunlid A."/>
            <person name="Henrissat B."/>
            <person name="Grigoriev I.V."/>
            <person name="Hibbett D.S."/>
            <person name="Martin F."/>
        </authorList>
    </citation>
    <scope>NUCLEOTIDE SEQUENCE [LARGE SCALE GENOMIC DNA]</scope>
    <source>
        <strain evidence="2 3">Koide BX008</strain>
    </source>
</reference>
<dbReference type="GO" id="GO:0003729">
    <property type="term" value="F:mRNA binding"/>
    <property type="evidence" value="ECO:0007669"/>
    <property type="project" value="TreeGrafter"/>
</dbReference>
<dbReference type="PANTHER" id="PTHR47938">
    <property type="entry name" value="RESPIRATORY COMPLEX I CHAPERONE (CIA84), PUTATIVE (AFU_ORTHOLOGUE AFUA_2G06020)-RELATED"/>
    <property type="match status" value="1"/>
</dbReference>
<dbReference type="InParanoid" id="A0A0C2WGW0"/>
<dbReference type="OrthoDB" id="5588846at2759"/>
<dbReference type="Gene3D" id="1.25.40.10">
    <property type="entry name" value="Tetratricopeptide repeat domain"/>
    <property type="match status" value="1"/>
</dbReference>
<name>A0A0C2WGW0_AMAMK</name>
<accession>A0A0C2WGW0</accession>
<evidence type="ECO:0000313" key="3">
    <source>
        <dbReference type="Proteomes" id="UP000054549"/>
    </source>
</evidence>